<dbReference type="InterPro" id="IPR002028">
    <property type="entry name" value="Trp_synthase_suA"/>
</dbReference>
<dbReference type="FunFam" id="3.20.20.70:FF:000037">
    <property type="entry name" value="Tryptophan synthase alpha chain"/>
    <property type="match status" value="1"/>
</dbReference>
<dbReference type="UniPathway" id="UPA00035">
    <property type="reaction ID" value="UER00044"/>
</dbReference>
<evidence type="ECO:0000256" key="4">
    <source>
        <dbReference type="ARBA" id="ARBA00022605"/>
    </source>
</evidence>
<dbReference type="CDD" id="cd04724">
    <property type="entry name" value="Tryptophan_synthase_alpha"/>
    <property type="match status" value="1"/>
</dbReference>
<accession>A0A4V2Q1M6</accession>
<dbReference type="AlphaFoldDB" id="A0A4V2Q1M6"/>
<reference evidence="11 12" key="1">
    <citation type="submission" date="2019-03" db="EMBL/GenBank/DDBJ databases">
        <title>Genomic Encyclopedia of Type Strains, Phase IV (KMG-IV): sequencing the most valuable type-strain genomes for metagenomic binning, comparative biology and taxonomic classification.</title>
        <authorList>
            <person name="Goeker M."/>
        </authorList>
    </citation>
    <scope>NUCLEOTIDE SEQUENCE [LARGE SCALE GENOMIC DNA]</scope>
    <source>
        <strain evidence="11 12">DSM 24176</strain>
    </source>
</reference>
<comment type="subunit">
    <text evidence="3 9">Tetramer of two alpha and two beta chains.</text>
</comment>
<dbReference type="NCBIfam" id="TIGR00262">
    <property type="entry name" value="trpA"/>
    <property type="match status" value="1"/>
</dbReference>
<dbReference type="Gene3D" id="3.20.20.70">
    <property type="entry name" value="Aldolase class I"/>
    <property type="match status" value="1"/>
</dbReference>
<evidence type="ECO:0000256" key="1">
    <source>
        <dbReference type="ARBA" id="ARBA00003365"/>
    </source>
</evidence>
<keyword evidence="4 9" id="KW-0028">Amino-acid biosynthesis</keyword>
<dbReference type="OrthoDB" id="9804578at2"/>
<comment type="pathway">
    <text evidence="2 9">Amino-acid biosynthesis; L-tryptophan biosynthesis; L-tryptophan from chorismate: step 5/5.</text>
</comment>
<comment type="caution">
    <text evidence="11">The sequence shown here is derived from an EMBL/GenBank/DDBJ whole genome shotgun (WGS) entry which is preliminary data.</text>
</comment>
<dbReference type="SUPFAM" id="SSF51366">
    <property type="entry name" value="Ribulose-phoshate binding barrel"/>
    <property type="match status" value="1"/>
</dbReference>
<proteinExistence type="inferred from homology"/>
<dbReference type="GO" id="GO:0004834">
    <property type="term" value="F:tryptophan synthase activity"/>
    <property type="evidence" value="ECO:0007669"/>
    <property type="project" value="UniProtKB-UniRule"/>
</dbReference>
<dbReference type="GO" id="GO:0005829">
    <property type="term" value="C:cytosol"/>
    <property type="evidence" value="ECO:0007669"/>
    <property type="project" value="TreeGrafter"/>
</dbReference>
<comment type="catalytic activity">
    <reaction evidence="8 9">
        <text>(1S,2R)-1-C-(indol-3-yl)glycerol 3-phosphate + L-serine = D-glyceraldehyde 3-phosphate + L-tryptophan + H2O</text>
        <dbReference type="Rhea" id="RHEA:10532"/>
        <dbReference type="ChEBI" id="CHEBI:15377"/>
        <dbReference type="ChEBI" id="CHEBI:33384"/>
        <dbReference type="ChEBI" id="CHEBI:57912"/>
        <dbReference type="ChEBI" id="CHEBI:58866"/>
        <dbReference type="ChEBI" id="CHEBI:59776"/>
        <dbReference type="EC" id="4.2.1.20"/>
    </reaction>
</comment>
<dbReference type="Proteomes" id="UP000294545">
    <property type="component" value="Unassembled WGS sequence"/>
</dbReference>
<dbReference type="PANTHER" id="PTHR43406:SF1">
    <property type="entry name" value="TRYPTOPHAN SYNTHASE ALPHA CHAIN, CHLOROPLASTIC"/>
    <property type="match status" value="1"/>
</dbReference>
<dbReference type="InterPro" id="IPR018204">
    <property type="entry name" value="Trp_synthase_alpha_AS"/>
</dbReference>
<keyword evidence="7 9" id="KW-0456">Lyase</keyword>
<feature type="active site" description="Proton acceptor" evidence="9">
    <location>
        <position position="49"/>
    </location>
</feature>
<dbReference type="Pfam" id="PF00290">
    <property type="entry name" value="Trp_syntA"/>
    <property type="match status" value="1"/>
</dbReference>
<comment type="similarity">
    <text evidence="9 10">Belongs to the TrpA family.</text>
</comment>
<dbReference type="InterPro" id="IPR013785">
    <property type="entry name" value="Aldolase_TIM"/>
</dbReference>
<organism evidence="11 12">
    <name type="scientific">Natranaerovirga hydrolytica</name>
    <dbReference type="NCBI Taxonomy" id="680378"/>
    <lineage>
        <taxon>Bacteria</taxon>
        <taxon>Bacillati</taxon>
        <taxon>Bacillota</taxon>
        <taxon>Clostridia</taxon>
        <taxon>Lachnospirales</taxon>
        <taxon>Natranaerovirgaceae</taxon>
        <taxon>Natranaerovirga</taxon>
    </lineage>
</organism>
<dbReference type="PANTHER" id="PTHR43406">
    <property type="entry name" value="TRYPTOPHAN SYNTHASE, ALPHA CHAIN"/>
    <property type="match status" value="1"/>
</dbReference>
<dbReference type="InterPro" id="IPR011060">
    <property type="entry name" value="RibuloseP-bd_barrel"/>
</dbReference>
<comment type="function">
    <text evidence="1 9">The alpha subunit is responsible for the aldol cleavage of indoleglycerol phosphate to indole and glyceraldehyde 3-phosphate.</text>
</comment>
<dbReference type="PROSITE" id="PS00167">
    <property type="entry name" value="TRP_SYNTHASE_ALPHA"/>
    <property type="match status" value="1"/>
</dbReference>
<evidence type="ECO:0000313" key="11">
    <source>
        <dbReference type="EMBL" id="TCK98221.1"/>
    </source>
</evidence>
<keyword evidence="12" id="KW-1185">Reference proteome</keyword>
<evidence type="ECO:0000313" key="12">
    <source>
        <dbReference type="Proteomes" id="UP000294545"/>
    </source>
</evidence>
<sequence>MNRIEIKLANLKQKNEKAFITYIMAGYPDENKTKALILEQAKAGVDILEIGVPFSDPVADGSVIQEVGAKALANGMSHKKVLNIVKDVRKECDVPIILMLYYNTVLHYGLDHFVEDCIKVGVDGLIIPDLPLEEQDELTALLTTDALINIQLVAPTSLKRLPKILEQSKGFLYCISSLGVTGQEHAFHGQLGEFLTTLKSKTDMPLMLGFGITKPEDINPIENTIDGVIVGSAFINEIKKNEKDISKAIEWCQSFKKALN</sequence>
<dbReference type="EMBL" id="SMGQ01000011">
    <property type="protein sequence ID" value="TCK98221.1"/>
    <property type="molecule type" value="Genomic_DNA"/>
</dbReference>
<name>A0A4V2Q1M6_9FIRM</name>
<evidence type="ECO:0000256" key="3">
    <source>
        <dbReference type="ARBA" id="ARBA00011270"/>
    </source>
</evidence>
<evidence type="ECO:0000256" key="8">
    <source>
        <dbReference type="ARBA" id="ARBA00049047"/>
    </source>
</evidence>
<evidence type="ECO:0000256" key="9">
    <source>
        <dbReference type="HAMAP-Rule" id="MF_00131"/>
    </source>
</evidence>
<dbReference type="EC" id="4.2.1.20" evidence="9"/>
<evidence type="ECO:0000256" key="6">
    <source>
        <dbReference type="ARBA" id="ARBA00023141"/>
    </source>
</evidence>
<dbReference type="HAMAP" id="MF_00131">
    <property type="entry name" value="Trp_synth_alpha"/>
    <property type="match status" value="1"/>
</dbReference>
<gene>
    <name evidence="9" type="primary">trpA</name>
    <name evidence="11" type="ORF">EDC19_0640</name>
</gene>
<feature type="active site" description="Proton acceptor" evidence="9">
    <location>
        <position position="60"/>
    </location>
</feature>
<dbReference type="RefSeq" id="WP_132280409.1">
    <property type="nucleotide sequence ID" value="NZ_SMGQ01000011.1"/>
</dbReference>
<keyword evidence="5 9" id="KW-0822">Tryptophan biosynthesis</keyword>
<protein>
    <recommendedName>
        <fullName evidence="9">Tryptophan synthase alpha chain</fullName>
        <ecNumber evidence="9">4.2.1.20</ecNumber>
    </recommendedName>
</protein>
<evidence type="ECO:0000256" key="5">
    <source>
        <dbReference type="ARBA" id="ARBA00022822"/>
    </source>
</evidence>
<keyword evidence="6 9" id="KW-0057">Aromatic amino acid biosynthesis</keyword>
<evidence type="ECO:0000256" key="10">
    <source>
        <dbReference type="RuleBase" id="RU003662"/>
    </source>
</evidence>
<evidence type="ECO:0000256" key="2">
    <source>
        <dbReference type="ARBA" id="ARBA00004733"/>
    </source>
</evidence>
<evidence type="ECO:0000256" key="7">
    <source>
        <dbReference type="ARBA" id="ARBA00023239"/>
    </source>
</evidence>